<comment type="caution">
    <text evidence="2">The sequence shown here is derived from an EMBL/GenBank/DDBJ whole genome shotgun (WGS) entry which is preliminary data.</text>
</comment>
<dbReference type="Proteomes" id="UP000465601">
    <property type="component" value="Unassembled WGS sequence"/>
</dbReference>
<accession>A0A833MAD7</accession>
<feature type="transmembrane region" description="Helical" evidence="1">
    <location>
        <begin position="205"/>
        <end position="223"/>
    </location>
</feature>
<dbReference type="OrthoDB" id="2966568at2"/>
<dbReference type="InterPro" id="IPR056926">
    <property type="entry name" value="FLQE3_permease"/>
</dbReference>
<sequence>MGRLIFLVKSEFQRLTKYNLFTANFVALLLWLGVSWFIEGEHLRQFIPFVFLMDSTMMTILLVGATLFYEKKEHTVNTIMISPVTESEYLYSKALVNVLNSLFSVVFISAGLYIMKGLTYNYLLLTISVIFITVTHTFIGIKIAYYAKDFTSILVYFMIYTFVFLFPSILILMGVIDAELAKYLIILPPETSNVLISASIKEVEVWKLIFGYSYLTFLTLVLYRYDIKPKFKEYVMRETGV</sequence>
<keyword evidence="3" id="KW-1185">Reference proteome</keyword>
<feature type="transmembrane region" description="Helical" evidence="1">
    <location>
        <begin position="153"/>
        <end position="176"/>
    </location>
</feature>
<keyword evidence="1" id="KW-0472">Membrane</keyword>
<dbReference type="EMBL" id="WBZB01000016">
    <property type="protein sequence ID" value="KAB3530713.1"/>
    <property type="molecule type" value="Genomic_DNA"/>
</dbReference>
<evidence type="ECO:0000313" key="3">
    <source>
        <dbReference type="Proteomes" id="UP000465601"/>
    </source>
</evidence>
<evidence type="ECO:0008006" key="4">
    <source>
        <dbReference type="Google" id="ProtNLM"/>
    </source>
</evidence>
<dbReference type="AlphaFoldDB" id="A0A833MAD7"/>
<keyword evidence="1" id="KW-1133">Transmembrane helix</keyword>
<evidence type="ECO:0000256" key="1">
    <source>
        <dbReference type="SAM" id="Phobius"/>
    </source>
</evidence>
<feature type="transmembrane region" description="Helical" evidence="1">
    <location>
        <begin position="120"/>
        <end position="141"/>
    </location>
</feature>
<dbReference type="RefSeq" id="WP_151865524.1">
    <property type="nucleotide sequence ID" value="NZ_WBZB01000016.1"/>
</dbReference>
<organism evidence="2 3">
    <name type="scientific">Alkaliphilus serpentinus</name>
    <dbReference type="NCBI Taxonomy" id="1482731"/>
    <lineage>
        <taxon>Bacteria</taxon>
        <taxon>Bacillati</taxon>
        <taxon>Bacillota</taxon>
        <taxon>Clostridia</taxon>
        <taxon>Peptostreptococcales</taxon>
        <taxon>Natronincolaceae</taxon>
        <taxon>Alkaliphilus</taxon>
    </lineage>
</organism>
<evidence type="ECO:0000313" key="2">
    <source>
        <dbReference type="EMBL" id="KAB3530713.1"/>
    </source>
</evidence>
<reference evidence="2 3" key="1">
    <citation type="submission" date="2019-10" db="EMBL/GenBank/DDBJ databases">
        <title>Alkaliphilus serpentinus sp. nov. and Alkaliphilus pronyensis sp. nov., two novel anaerobic alkaliphilic species isolated from the serpentinized-hosted hydrothermal field of the Prony Bay (New Caledonia).</title>
        <authorList>
            <person name="Postec A."/>
        </authorList>
    </citation>
    <scope>NUCLEOTIDE SEQUENCE [LARGE SCALE GENOMIC DNA]</scope>
    <source>
        <strain evidence="2 3">LacT</strain>
    </source>
</reference>
<proteinExistence type="predicted"/>
<dbReference type="Pfam" id="PF24686">
    <property type="entry name" value="FLQE3_permease"/>
    <property type="match status" value="1"/>
</dbReference>
<keyword evidence="1" id="KW-0812">Transmembrane</keyword>
<protein>
    <recommendedName>
        <fullName evidence="4">Fluoroquinolone transport system permease protein</fullName>
    </recommendedName>
</protein>
<feature type="transmembrane region" description="Helical" evidence="1">
    <location>
        <begin position="90"/>
        <end position="114"/>
    </location>
</feature>
<feature type="transmembrane region" description="Helical" evidence="1">
    <location>
        <begin position="50"/>
        <end position="69"/>
    </location>
</feature>
<gene>
    <name evidence="2" type="ORF">F8153_06280</name>
</gene>
<feature type="transmembrane region" description="Helical" evidence="1">
    <location>
        <begin position="20"/>
        <end position="38"/>
    </location>
</feature>
<name>A0A833MAD7_9FIRM</name>